<sequence>MFHPQGALPAARFHSEGPPSAAMFSRHVPPTGLRLIPTPARREGSSTEEPSQLPRERRTAGETAHPTPASWSGIHGHRDASSSGSSGACDFLPPGGEAHGNWATPEVAEAPAAPASPLTSPNSGGACDPRASRCSGGVHHLMSPIATPVVPATLTVPRHQCSRGTSSDSEGARYDLWRRPE</sequence>
<evidence type="ECO:0000313" key="1">
    <source>
        <dbReference type="EMBL" id="CAN0204976.1"/>
    </source>
</evidence>
<evidence type="ECO:0000313" key="2">
    <source>
        <dbReference type="Proteomes" id="UP001162501"/>
    </source>
</evidence>
<proteinExistence type="predicted"/>
<gene>
    <name evidence="1" type="ORF">MRATA1EN22A_LOCUS13628</name>
</gene>
<dbReference type="EMBL" id="OX596107">
    <property type="protein sequence ID" value="CAN0204976.1"/>
    <property type="molecule type" value="Genomic_DNA"/>
</dbReference>
<dbReference type="Proteomes" id="UP001162501">
    <property type="component" value="Chromosome 23"/>
</dbReference>
<name>A0AC59Z3W1_RANTA</name>
<accession>A0AC59Z3W1</accession>
<organism evidence="1 2">
    <name type="scientific">Rangifer tarandus platyrhynchus</name>
    <name type="common">Svalbard reindeer</name>
    <dbReference type="NCBI Taxonomy" id="3082113"/>
    <lineage>
        <taxon>Eukaryota</taxon>
        <taxon>Metazoa</taxon>
        <taxon>Chordata</taxon>
        <taxon>Craniata</taxon>
        <taxon>Vertebrata</taxon>
        <taxon>Euteleostomi</taxon>
        <taxon>Mammalia</taxon>
        <taxon>Eutheria</taxon>
        <taxon>Laurasiatheria</taxon>
        <taxon>Artiodactyla</taxon>
        <taxon>Ruminantia</taxon>
        <taxon>Pecora</taxon>
        <taxon>Cervidae</taxon>
        <taxon>Odocoileinae</taxon>
        <taxon>Rangifer</taxon>
    </lineage>
</organism>
<reference evidence="1" key="1">
    <citation type="submission" date="2023-05" db="EMBL/GenBank/DDBJ databases">
        <authorList>
            <consortium name="ELIXIR-Norway"/>
        </authorList>
    </citation>
    <scope>NUCLEOTIDE SEQUENCE</scope>
</reference>
<protein>
    <submittedName>
        <fullName evidence="1">Uncharacterized protein</fullName>
    </submittedName>
</protein>
<reference evidence="1" key="2">
    <citation type="submission" date="2025-03" db="EMBL/GenBank/DDBJ databases">
        <authorList>
            <consortium name="ELIXIR-Norway"/>
            <consortium name="Elixir Norway"/>
        </authorList>
    </citation>
    <scope>NUCLEOTIDE SEQUENCE</scope>
</reference>